<dbReference type="SUPFAM" id="SSF46689">
    <property type="entry name" value="Homeodomain-like"/>
    <property type="match status" value="1"/>
</dbReference>
<accession>A0A9N9G6I1</accession>
<dbReference type="GO" id="GO:0003677">
    <property type="term" value="F:DNA binding"/>
    <property type="evidence" value="ECO:0007669"/>
    <property type="project" value="UniProtKB-KW"/>
</dbReference>
<dbReference type="PANTHER" id="PTHR19303">
    <property type="entry name" value="TRANSPOSON"/>
    <property type="match status" value="1"/>
</dbReference>
<keyword evidence="1" id="KW-0238">DNA-binding</keyword>
<dbReference type="Pfam" id="PF04218">
    <property type="entry name" value="CENP-B_N"/>
    <property type="match status" value="1"/>
</dbReference>
<dbReference type="EMBL" id="CAJVPK010001392">
    <property type="protein sequence ID" value="CAG8584843.1"/>
    <property type="molecule type" value="Genomic_DNA"/>
</dbReference>
<protein>
    <submittedName>
        <fullName evidence="4">5401_t:CDS:1</fullName>
    </submittedName>
</protein>
<dbReference type="GO" id="GO:0005634">
    <property type="term" value="C:nucleus"/>
    <property type="evidence" value="ECO:0007669"/>
    <property type="project" value="TreeGrafter"/>
</dbReference>
<comment type="caution">
    <text evidence="4">The sequence shown here is derived from an EMBL/GenBank/DDBJ whole genome shotgun (WGS) entry which is preliminary data.</text>
</comment>
<proteinExistence type="predicted"/>
<dbReference type="AlphaFoldDB" id="A0A9N9G6I1"/>
<dbReference type="Gene3D" id="1.10.10.60">
    <property type="entry name" value="Homeodomain-like"/>
    <property type="match status" value="1"/>
</dbReference>
<evidence type="ECO:0000256" key="2">
    <source>
        <dbReference type="ARBA" id="ARBA00023242"/>
    </source>
</evidence>
<feature type="non-terminal residue" evidence="4">
    <location>
        <position position="1"/>
    </location>
</feature>
<evidence type="ECO:0000256" key="1">
    <source>
        <dbReference type="ARBA" id="ARBA00023125"/>
    </source>
</evidence>
<dbReference type="InterPro" id="IPR050863">
    <property type="entry name" value="CenT-Element_Derived"/>
</dbReference>
<name>A0A9N9G6I1_9GLOM</name>
<organism evidence="4 5">
    <name type="scientific">Diversispora eburnea</name>
    <dbReference type="NCBI Taxonomy" id="1213867"/>
    <lineage>
        <taxon>Eukaryota</taxon>
        <taxon>Fungi</taxon>
        <taxon>Fungi incertae sedis</taxon>
        <taxon>Mucoromycota</taxon>
        <taxon>Glomeromycotina</taxon>
        <taxon>Glomeromycetes</taxon>
        <taxon>Diversisporales</taxon>
        <taxon>Diversisporaceae</taxon>
        <taxon>Diversispora</taxon>
    </lineage>
</organism>
<dbReference type="OrthoDB" id="2435994at2759"/>
<evidence type="ECO:0000259" key="3">
    <source>
        <dbReference type="PROSITE" id="PS51253"/>
    </source>
</evidence>
<dbReference type="InterPro" id="IPR009057">
    <property type="entry name" value="Homeodomain-like_sf"/>
</dbReference>
<dbReference type="Pfam" id="PF03221">
    <property type="entry name" value="HTH_Tnp_Tc5"/>
    <property type="match status" value="1"/>
</dbReference>
<reference evidence="4" key="1">
    <citation type="submission" date="2021-06" db="EMBL/GenBank/DDBJ databases">
        <authorList>
            <person name="Kallberg Y."/>
            <person name="Tangrot J."/>
            <person name="Rosling A."/>
        </authorList>
    </citation>
    <scope>NUCLEOTIDE SEQUENCE</scope>
    <source>
        <strain evidence="4">AZ414A</strain>
    </source>
</reference>
<dbReference type="SMART" id="SM00674">
    <property type="entry name" value="CENPB"/>
    <property type="match status" value="1"/>
</dbReference>
<gene>
    <name evidence="4" type="ORF">DEBURN_LOCUS8755</name>
</gene>
<keyword evidence="5" id="KW-1185">Reference proteome</keyword>
<dbReference type="InterPro" id="IPR007889">
    <property type="entry name" value="HTH_Psq"/>
</dbReference>
<feature type="non-terminal residue" evidence="4">
    <location>
        <position position="162"/>
    </location>
</feature>
<evidence type="ECO:0000313" key="5">
    <source>
        <dbReference type="Proteomes" id="UP000789706"/>
    </source>
</evidence>
<sequence>SKRSVAAKFNIEPKQLRDWLNKKEQLLLTKPHIKKLSTSAKPRYPIFEIELFKWIKSLHSNQKVVSRYMIQEKAKILSRKLQYTTIYPNILECKWGNKWLERFMCHYKLSNRCRTTIAQSLIGNMDETPLTFDMPSNMTVEETGSRTVSIHTTGHEKSNFTV</sequence>
<dbReference type="Proteomes" id="UP000789706">
    <property type="component" value="Unassembled WGS sequence"/>
</dbReference>
<evidence type="ECO:0000313" key="4">
    <source>
        <dbReference type="EMBL" id="CAG8584843.1"/>
    </source>
</evidence>
<keyword evidence="2" id="KW-0539">Nucleus</keyword>
<feature type="domain" description="HTH CENPB-type" evidence="3">
    <location>
        <begin position="35"/>
        <end position="113"/>
    </location>
</feature>
<dbReference type="InterPro" id="IPR006600">
    <property type="entry name" value="HTH_CenpB_DNA-bd_dom"/>
</dbReference>
<dbReference type="PROSITE" id="PS51253">
    <property type="entry name" value="HTH_CENPB"/>
    <property type="match status" value="1"/>
</dbReference>